<keyword evidence="3" id="KW-1185">Reference proteome</keyword>
<dbReference type="EMBL" id="PDJK01000002">
    <property type="protein sequence ID" value="PFG49996.1"/>
    <property type="molecule type" value="Genomic_DNA"/>
</dbReference>
<dbReference type="RefSeq" id="WP_245915153.1">
    <property type="nucleotide sequence ID" value="NZ_JBIAKZ010000029.1"/>
</dbReference>
<dbReference type="AlphaFoldDB" id="A0A2A9FGV1"/>
<evidence type="ECO:0000313" key="2">
    <source>
        <dbReference type="EMBL" id="PFG49996.1"/>
    </source>
</evidence>
<name>A0A2A9FGV1_9PSEU</name>
<proteinExistence type="predicted"/>
<evidence type="ECO:0000313" key="3">
    <source>
        <dbReference type="Proteomes" id="UP000243542"/>
    </source>
</evidence>
<gene>
    <name evidence="2" type="ORF">ATK36_5195</name>
</gene>
<protein>
    <submittedName>
        <fullName evidence="2">Uncharacterized protein</fullName>
    </submittedName>
</protein>
<evidence type="ECO:0000256" key="1">
    <source>
        <dbReference type="SAM" id="MobiDB-lite"/>
    </source>
</evidence>
<comment type="caution">
    <text evidence="2">The sequence shown here is derived from an EMBL/GenBank/DDBJ whole genome shotgun (WGS) entry which is preliminary data.</text>
</comment>
<sequence>MISLTDPPELALDDLAGEAAVLRIYRQVFAVLAREAGAMIVDPITIDVDESILEAFAEAGSEGLTVEQTVAECRRWDAPIVRRRFDVLRDYGAISRVNNRPNELYHRAAFAPYIMLLFLRRMAEQGGQSELHQLLTLEQLNVKSANATAVVGVASVRRLTKMFRLLGNELAILAAGSTAETLGENAQLLWGNESLIDQAKDVHAVVLDRWHELDRDCAKLRVSLAAYADAIDAAAGRLIAQAGTTRALGLLPVEAWRTFGRESSPEVLAAVLDRFVFDAPAPWFSPQALIEAVEAGRQINTARVPPPRSDDAEPAPEADTGFADDVEELRTIAERLLADSDSVSIVDVLDDAGDWMSARRVLSEVTAIHHHPDLDYELAWRDGVRIEVAATPTWTSHGHFRRSIRAGGDAG</sequence>
<organism evidence="2 3">
    <name type="scientific">Amycolatopsis sulphurea</name>
    <dbReference type="NCBI Taxonomy" id="76022"/>
    <lineage>
        <taxon>Bacteria</taxon>
        <taxon>Bacillati</taxon>
        <taxon>Actinomycetota</taxon>
        <taxon>Actinomycetes</taxon>
        <taxon>Pseudonocardiales</taxon>
        <taxon>Pseudonocardiaceae</taxon>
        <taxon>Amycolatopsis</taxon>
    </lineage>
</organism>
<accession>A0A2A9FGV1</accession>
<dbReference type="Proteomes" id="UP000243542">
    <property type="component" value="Unassembled WGS sequence"/>
</dbReference>
<reference evidence="2 3" key="1">
    <citation type="submission" date="2017-10" db="EMBL/GenBank/DDBJ databases">
        <title>Sequencing the genomes of 1000 actinobacteria strains.</title>
        <authorList>
            <person name="Klenk H.-P."/>
        </authorList>
    </citation>
    <scope>NUCLEOTIDE SEQUENCE [LARGE SCALE GENOMIC DNA]</scope>
    <source>
        <strain evidence="2 3">DSM 46092</strain>
    </source>
</reference>
<feature type="compositionally biased region" description="Acidic residues" evidence="1">
    <location>
        <begin position="312"/>
        <end position="323"/>
    </location>
</feature>
<feature type="region of interest" description="Disordered" evidence="1">
    <location>
        <begin position="301"/>
        <end position="323"/>
    </location>
</feature>